<dbReference type="InParanoid" id="L5L1J8"/>
<feature type="domain" description="SH3" evidence="4">
    <location>
        <begin position="779"/>
        <end position="838"/>
    </location>
</feature>
<dbReference type="Proteomes" id="UP000010552">
    <property type="component" value="Unassembled WGS sequence"/>
</dbReference>
<dbReference type="FunCoup" id="L5L1J8">
    <property type="interactions" value="169"/>
</dbReference>
<keyword evidence="6" id="KW-1185">Reference proteome</keyword>
<dbReference type="PRINTS" id="PR00499">
    <property type="entry name" value="P67PHOX"/>
</dbReference>
<dbReference type="AlphaFoldDB" id="L5L1J8"/>
<feature type="region of interest" description="Disordered" evidence="3">
    <location>
        <begin position="256"/>
        <end position="280"/>
    </location>
</feature>
<dbReference type="EMBL" id="KB030405">
    <property type="protein sequence ID" value="ELK17502.1"/>
    <property type="molecule type" value="Genomic_DNA"/>
</dbReference>
<dbReference type="PANTHER" id="PTHR14167:SF48">
    <property type="entry name" value="SH3 DOMAIN-CONTAINING PROTEIN 19"/>
    <property type="match status" value="1"/>
</dbReference>
<feature type="compositionally biased region" description="Polar residues" evidence="3">
    <location>
        <begin position="311"/>
        <end position="320"/>
    </location>
</feature>
<name>L5L1J8_PTEAL</name>
<accession>L5L1J8</accession>
<dbReference type="STRING" id="9402.L5L1J8"/>
<dbReference type="SMART" id="SM00326">
    <property type="entry name" value="SH3"/>
    <property type="match status" value="4"/>
</dbReference>
<dbReference type="PROSITE" id="PS50002">
    <property type="entry name" value="SH3"/>
    <property type="match status" value="4"/>
</dbReference>
<feature type="region of interest" description="Disordered" evidence="3">
    <location>
        <begin position="54"/>
        <end position="91"/>
    </location>
</feature>
<organism evidence="5 6">
    <name type="scientific">Pteropus alecto</name>
    <name type="common">Black flying fox</name>
    <dbReference type="NCBI Taxonomy" id="9402"/>
    <lineage>
        <taxon>Eukaryota</taxon>
        <taxon>Metazoa</taxon>
        <taxon>Chordata</taxon>
        <taxon>Craniata</taxon>
        <taxon>Vertebrata</taxon>
        <taxon>Euteleostomi</taxon>
        <taxon>Mammalia</taxon>
        <taxon>Eutheria</taxon>
        <taxon>Laurasiatheria</taxon>
        <taxon>Chiroptera</taxon>
        <taxon>Yinpterochiroptera</taxon>
        <taxon>Pteropodoidea</taxon>
        <taxon>Pteropodidae</taxon>
        <taxon>Pteropodinae</taxon>
        <taxon>Pteropus</taxon>
    </lineage>
</organism>
<dbReference type="CDD" id="cd11816">
    <property type="entry name" value="SH3_Eve1_3"/>
    <property type="match status" value="1"/>
</dbReference>
<proteinExistence type="predicted"/>
<reference evidence="6" key="1">
    <citation type="journal article" date="2013" name="Science">
        <title>Comparative analysis of bat genomes provides insight into the evolution of flight and immunity.</title>
        <authorList>
            <person name="Zhang G."/>
            <person name="Cowled C."/>
            <person name="Shi Z."/>
            <person name="Huang Z."/>
            <person name="Bishop-Lilly K.A."/>
            <person name="Fang X."/>
            <person name="Wynne J.W."/>
            <person name="Xiong Z."/>
            <person name="Baker M.L."/>
            <person name="Zhao W."/>
            <person name="Tachedjian M."/>
            <person name="Zhu Y."/>
            <person name="Zhou P."/>
            <person name="Jiang X."/>
            <person name="Ng J."/>
            <person name="Yang L."/>
            <person name="Wu L."/>
            <person name="Xiao J."/>
            <person name="Feng Y."/>
            <person name="Chen Y."/>
            <person name="Sun X."/>
            <person name="Zhang Y."/>
            <person name="Marsh G.A."/>
            <person name="Crameri G."/>
            <person name="Broder C.C."/>
            <person name="Frey K.G."/>
            <person name="Wang L.F."/>
            <person name="Wang J."/>
        </authorList>
    </citation>
    <scope>NUCLEOTIDE SEQUENCE [LARGE SCALE GENOMIC DNA]</scope>
</reference>
<feature type="region of interest" description="Disordered" evidence="3">
    <location>
        <begin position="311"/>
        <end position="438"/>
    </location>
</feature>
<dbReference type="Gene3D" id="2.30.30.40">
    <property type="entry name" value="SH3 Domains"/>
    <property type="match status" value="4"/>
</dbReference>
<sequence>MLNRRVGYLGEKKRLIFRMAEELRNKDQQFSWAYQVSASNPSLLILPQSGQIHRNERNKPEHRSSSQGPLSSIRAVIKRSSRTSIQSELHRDRRRPEITIVAAEPLRPASWFSGAPPPGLGFPPSTAAGPWRPNELVPAELPPSYEQVIKEINQVQVNTTNNNNAAATPRHTITSATQTDFSEEIDNDLPQTLQAPLKPLQPSPVVSDIDLPTNVAPLIVFDISEEQNCLENSSATRCPVPKPRSKSNLRPVARDTHVKEQNHQKISPVVTGEESPPRRPHSVLDLNGQAVMNIMNTERSQNSIVSQIKAFDSQTNTETSGPPKRPEIAPRTLPPRPAVAPKPTATRACGGSDSWNENRFNVASREGLTPHFPPKEAGSIPVTKPELPKKPNPGLTRSINHEIPGGGSVSDSPDGGKKVPTPAPRPLLPKKSVSSENSTYPAALLKPVTVPPRLSVASQAKAFRSLGEGPSASPPVPGLQSKPPGDIDLISFDDDVLPTPSGNLVEDSVGSEVVLDPFQLPTKTEPTKEGTVQPAPTRKPTVIRIPAKPGKCLHEDPQRPPPLPAEKPIGNTYSTVSGKLSNVDRTRNLESSHAGQTGGSVRGPPRLPPRPVNGKVTPARQPPPKGAPERPPPPRLSATRTSNKKLPFNRSSSDIDLQKKQNNLASGLSKTKSQVFRSQDPVLPPRPKPGHPLYRKYMLSVSHGISNEDIVSQNPKEFSHKHGDVLMMLKEAENNFLKCQKVEDTGRVHLSQVKIITPLDEHLRSIPNDPSHALKAVDSSVPHAVVLHDFLAEQVDDLNLTSGEIVYLLEKIDTDWYRGKCRKQTGIFPANYVKVLVDIPEGGNEKRESVSSHSIKGPRCVARFEYIGDQKDELSFSEGEMIILKEYVNEEWARGELRDKTGIFPLNFVELVEDHPTSGTNVLCTKVPLTTKKDDSGADNQDNSISGEWCEALHSFTAETSDDLSFKKGDQILILERLDSNWCKGRLRDREGIFPAVFVRPYPAEKKSMSALALKGRKAKALYDFHGENEDELSFKAGDIITELASVDDDWMSGELMGKSGIFPKNYVQVLQVS</sequence>
<evidence type="ECO:0000313" key="6">
    <source>
        <dbReference type="Proteomes" id="UP000010552"/>
    </source>
</evidence>
<feature type="compositionally biased region" description="Polar residues" evidence="3">
    <location>
        <begin position="571"/>
        <end position="580"/>
    </location>
</feature>
<dbReference type="InterPro" id="IPR001452">
    <property type="entry name" value="SH3_domain"/>
</dbReference>
<dbReference type="PANTHER" id="PTHR14167">
    <property type="entry name" value="SH3 DOMAIN-CONTAINING"/>
    <property type="match status" value="1"/>
</dbReference>
<feature type="compositionally biased region" description="Polar residues" evidence="3">
    <location>
        <begin position="649"/>
        <end position="677"/>
    </location>
</feature>
<feature type="region of interest" description="Disordered" evidence="3">
    <location>
        <begin position="461"/>
        <end position="691"/>
    </location>
</feature>
<evidence type="ECO:0000256" key="2">
    <source>
        <dbReference type="PROSITE-ProRule" id="PRU00192"/>
    </source>
</evidence>
<feature type="compositionally biased region" description="Basic and acidic residues" evidence="3">
    <location>
        <begin position="54"/>
        <end position="64"/>
    </location>
</feature>
<evidence type="ECO:0000256" key="1">
    <source>
        <dbReference type="ARBA" id="ARBA00022443"/>
    </source>
</evidence>
<evidence type="ECO:0000313" key="5">
    <source>
        <dbReference type="EMBL" id="ELK17502.1"/>
    </source>
</evidence>
<dbReference type="InterPro" id="IPR035835">
    <property type="entry name" value="Eve1_SH3_3"/>
</dbReference>
<dbReference type="Pfam" id="PF00018">
    <property type="entry name" value="SH3_1"/>
    <property type="match status" value="4"/>
</dbReference>
<feature type="domain" description="SH3" evidence="4">
    <location>
        <begin position="945"/>
        <end position="1004"/>
    </location>
</feature>
<dbReference type="SUPFAM" id="SSF50044">
    <property type="entry name" value="SH3-domain"/>
    <property type="match status" value="5"/>
</dbReference>
<dbReference type="InterPro" id="IPR050384">
    <property type="entry name" value="Endophilin_SH3RF"/>
</dbReference>
<evidence type="ECO:0000256" key="3">
    <source>
        <dbReference type="SAM" id="MobiDB-lite"/>
    </source>
</evidence>
<dbReference type="FunFam" id="2.30.30.40:FF:000072">
    <property type="entry name" value="Unconventional Myosin IB"/>
    <property type="match status" value="1"/>
</dbReference>
<dbReference type="PRINTS" id="PR00452">
    <property type="entry name" value="SH3DOMAIN"/>
</dbReference>
<dbReference type="InterPro" id="IPR036028">
    <property type="entry name" value="SH3-like_dom_sf"/>
</dbReference>
<feature type="domain" description="SH3" evidence="4">
    <location>
        <begin position="1014"/>
        <end position="1073"/>
    </location>
</feature>
<feature type="compositionally biased region" description="Pro residues" evidence="3">
    <location>
        <begin position="620"/>
        <end position="635"/>
    </location>
</feature>
<gene>
    <name evidence="5" type="ORF">PAL_GLEAN10016597</name>
</gene>
<dbReference type="CDD" id="cd11818">
    <property type="entry name" value="SH3_Eve1_5"/>
    <property type="match status" value="1"/>
</dbReference>
<protein>
    <submittedName>
        <fullName evidence="5">SH3 domain-containing protein 19</fullName>
    </submittedName>
</protein>
<dbReference type="eggNOG" id="KOG4225">
    <property type="taxonomic scope" value="Eukaryota"/>
</dbReference>
<evidence type="ECO:0000259" key="4">
    <source>
        <dbReference type="PROSITE" id="PS50002"/>
    </source>
</evidence>
<feature type="domain" description="SH3" evidence="4">
    <location>
        <begin position="855"/>
        <end position="914"/>
    </location>
</feature>
<keyword evidence="1 2" id="KW-0728">SH3 domain</keyword>